<feature type="region of interest" description="Disordered" evidence="5">
    <location>
        <begin position="125"/>
        <end position="169"/>
    </location>
</feature>
<evidence type="ECO:0000256" key="6">
    <source>
        <dbReference type="SAM" id="Phobius"/>
    </source>
</evidence>
<evidence type="ECO:0000256" key="1">
    <source>
        <dbReference type="ARBA" id="ARBA00004196"/>
    </source>
</evidence>
<dbReference type="InterPro" id="IPR032694">
    <property type="entry name" value="CopC/D"/>
</dbReference>
<dbReference type="Proteomes" id="UP001373496">
    <property type="component" value="Unassembled WGS sequence"/>
</dbReference>
<feature type="compositionally biased region" description="Low complexity" evidence="5">
    <location>
        <begin position="125"/>
        <end position="160"/>
    </location>
</feature>
<keyword evidence="4" id="KW-0186">Copper</keyword>
<evidence type="ECO:0000256" key="5">
    <source>
        <dbReference type="SAM" id="MobiDB-lite"/>
    </source>
</evidence>
<organism evidence="9 10">
    <name type="scientific">Klenkia terrae</name>
    <dbReference type="NCBI Taxonomy" id="1052259"/>
    <lineage>
        <taxon>Bacteria</taxon>
        <taxon>Bacillati</taxon>
        <taxon>Actinomycetota</taxon>
        <taxon>Actinomycetes</taxon>
        <taxon>Geodermatophilales</taxon>
        <taxon>Geodermatophilaceae</taxon>
        <taxon>Klenkia</taxon>
    </lineage>
</organism>
<keyword evidence="6" id="KW-0472">Membrane</keyword>
<keyword evidence="3 7" id="KW-0732">Signal</keyword>
<gene>
    <name evidence="9" type="ORF">UXQ13_06000</name>
</gene>
<reference evidence="9 10" key="1">
    <citation type="submission" date="2024-03" db="EMBL/GenBank/DDBJ databases">
        <title>Draft genome sequence of Klenkia terrae.</title>
        <authorList>
            <person name="Duangmal K."/>
            <person name="Chantavorakit T."/>
        </authorList>
    </citation>
    <scope>NUCLEOTIDE SEQUENCE [LARGE SCALE GENOMIC DNA]</scope>
    <source>
        <strain evidence="9 10">JCM 17786</strain>
    </source>
</reference>
<comment type="caution">
    <text evidence="9">The sequence shown here is derived from an EMBL/GenBank/DDBJ whole genome shotgun (WGS) entry which is preliminary data.</text>
</comment>
<keyword evidence="6" id="KW-1133">Transmembrane helix</keyword>
<dbReference type="Pfam" id="PF04234">
    <property type="entry name" value="CopC"/>
    <property type="match status" value="1"/>
</dbReference>
<dbReference type="PROSITE" id="PS51257">
    <property type="entry name" value="PROKAR_LIPOPROTEIN"/>
    <property type="match status" value="1"/>
</dbReference>
<evidence type="ECO:0000256" key="7">
    <source>
        <dbReference type="SAM" id="SignalP"/>
    </source>
</evidence>
<feature type="domain" description="CopC" evidence="8">
    <location>
        <begin position="30"/>
        <end position="119"/>
    </location>
</feature>
<accession>A0ABU8E2Y9</accession>
<dbReference type="InterPro" id="IPR014755">
    <property type="entry name" value="Cu-Rt/internalin_Ig-like"/>
</dbReference>
<evidence type="ECO:0000256" key="2">
    <source>
        <dbReference type="ARBA" id="ARBA00022723"/>
    </source>
</evidence>
<dbReference type="Gene3D" id="2.60.40.1220">
    <property type="match status" value="1"/>
</dbReference>
<name>A0ABU8E2Y9_9ACTN</name>
<comment type="subcellular location">
    <subcellularLocation>
        <location evidence="1">Cell envelope</location>
    </subcellularLocation>
</comment>
<dbReference type="PANTHER" id="PTHR34820">
    <property type="entry name" value="INNER MEMBRANE PROTEIN YEBZ"/>
    <property type="match status" value="1"/>
</dbReference>
<protein>
    <submittedName>
        <fullName evidence="9">Copper resistance CopC family protein</fullName>
    </submittedName>
</protein>
<dbReference type="RefSeq" id="WP_225234899.1">
    <property type="nucleotide sequence ID" value="NZ_JBAPLV010000004.1"/>
</dbReference>
<dbReference type="PANTHER" id="PTHR34820:SF4">
    <property type="entry name" value="INNER MEMBRANE PROTEIN YEBZ"/>
    <property type="match status" value="1"/>
</dbReference>
<dbReference type="InterPro" id="IPR014756">
    <property type="entry name" value="Ig_E-set"/>
</dbReference>
<proteinExistence type="predicted"/>
<evidence type="ECO:0000313" key="10">
    <source>
        <dbReference type="Proteomes" id="UP001373496"/>
    </source>
</evidence>
<keyword evidence="10" id="KW-1185">Reference proteome</keyword>
<evidence type="ECO:0000256" key="4">
    <source>
        <dbReference type="ARBA" id="ARBA00023008"/>
    </source>
</evidence>
<sequence length="195" mass="18788">MPTTRPRRVLLLPLLLLACWLGATGTAQAHTSLTSSSPAEGSTVTEPLSAVTLTFSGSVRGPEVTVAGPDGAVVSTGTATGEGSAVTVPVAPTATGPHTITWSVTSADGHDLTGTVAFDHAGPVAAPVGPEPAPSSAAAPSPAAATPEPVPARPAEAAAETPEDEGSGSGVAIGVAVAVVLLGAGGVAVGRRRRG</sequence>
<dbReference type="InterPro" id="IPR007348">
    <property type="entry name" value="CopC_dom"/>
</dbReference>
<feature type="transmembrane region" description="Helical" evidence="6">
    <location>
        <begin position="171"/>
        <end position="190"/>
    </location>
</feature>
<keyword evidence="6" id="KW-0812">Transmembrane</keyword>
<evidence type="ECO:0000313" key="9">
    <source>
        <dbReference type="EMBL" id="MEI4278014.1"/>
    </source>
</evidence>
<evidence type="ECO:0000259" key="8">
    <source>
        <dbReference type="Pfam" id="PF04234"/>
    </source>
</evidence>
<feature type="signal peptide" evidence="7">
    <location>
        <begin position="1"/>
        <end position="29"/>
    </location>
</feature>
<feature type="chain" id="PRO_5047456704" evidence="7">
    <location>
        <begin position="30"/>
        <end position="195"/>
    </location>
</feature>
<keyword evidence="2" id="KW-0479">Metal-binding</keyword>
<dbReference type="EMBL" id="JBAPLV010000004">
    <property type="protein sequence ID" value="MEI4278014.1"/>
    <property type="molecule type" value="Genomic_DNA"/>
</dbReference>
<dbReference type="SUPFAM" id="SSF81296">
    <property type="entry name" value="E set domains"/>
    <property type="match status" value="1"/>
</dbReference>
<evidence type="ECO:0000256" key="3">
    <source>
        <dbReference type="ARBA" id="ARBA00022729"/>
    </source>
</evidence>